<reference evidence="4 5" key="1">
    <citation type="submission" date="2021-05" db="EMBL/GenBank/DDBJ databases">
        <title>Phylogenetic classification of ten novel species belonging to the genus Bifidobacterium comprising B. colchicus sp. nov., B. abeli sp. nov., B. bicoloris sp. nov., B. guerezis sp. nov., B. rosaliae sp. nov., B. santillanensis sp. nov., B. argentati sp. nov., B. amazzoni sp. nov., B. pluviali sp. nov., and B. pinnaculum sp. nov.</title>
        <authorList>
            <person name="Lugli G.A."/>
            <person name="Ruiz Garcia L."/>
            <person name="Margolles A."/>
            <person name="Ventura M."/>
        </authorList>
    </citation>
    <scope>NUCLEOTIDE SEQUENCE [LARGE SCALE GENOMIC DNA]</scope>
    <source>
        <strain evidence="4 5">82T10</strain>
    </source>
</reference>
<feature type="compositionally biased region" description="Polar residues" evidence="1">
    <location>
        <begin position="534"/>
        <end position="547"/>
    </location>
</feature>
<evidence type="ECO:0000259" key="3">
    <source>
        <dbReference type="SMART" id="SM00635"/>
    </source>
</evidence>
<proteinExistence type="predicted"/>
<dbReference type="SMART" id="SM00635">
    <property type="entry name" value="BID_2"/>
    <property type="match status" value="1"/>
</dbReference>
<accession>A0ABS6WI15</accession>
<feature type="domain" description="BIG2" evidence="3">
    <location>
        <begin position="651"/>
        <end position="727"/>
    </location>
</feature>
<feature type="chain" id="PRO_5046347622" evidence="2">
    <location>
        <begin position="37"/>
        <end position="1035"/>
    </location>
</feature>
<organism evidence="4 5">
    <name type="scientific">Bifidobacterium miconis</name>
    <dbReference type="NCBI Taxonomy" id="2834435"/>
    <lineage>
        <taxon>Bacteria</taxon>
        <taxon>Bacillati</taxon>
        <taxon>Actinomycetota</taxon>
        <taxon>Actinomycetes</taxon>
        <taxon>Bifidobacteriales</taxon>
        <taxon>Bifidobacteriaceae</taxon>
        <taxon>Bifidobacterium</taxon>
    </lineage>
</organism>
<dbReference type="Proteomes" id="UP000700815">
    <property type="component" value="Unassembled WGS sequence"/>
</dbReference>
<name>A0ABS6WI15_9BIFI</name>
<feature type="region of interest" description="Disordered" evidence="1">
    <location>
        <begin position="531"/>
        <end position="550"/>
    </location>
</feature>
<evidence type="ECO:0000256" key="1">
    <source>
        <dbReference type="SAM" id="MobiDB-lite"/>
    </source>
</evidence>
<evidence type="ECO:0000313" key="5">
    <source>
        <dbReference type="Proteomes" id="UP000700815"/>
    </source>
</evidence>
<keyword evidence="5" id="KW-1185">Reference proteome</keyword>
<dbReference type="EMBL" id="JAHBBH010000067">
    <property type="protein sequence ID" value="MBW3093705.1"/>
    <property type="molecule type" value="Genomic_DNA"/>
</dbReference>
<dbReference type="InterPro" id="IPR043708">
    <property type="entry name" value="DUF5648"/>
</dbReference>
<dbReference type="Pfam" id="PF07554">
    <property type="entry name" value="FIVAR"/>
    <property type="match status" value="2"/>
</dbReference>
<sequence length="1035" mass="113079">MKQGHTTGFAAKFIGALAAFATLSTGMIATTATANADDSSTNGDVTLDWNLNGHTPDSMWNFNTWSGTQRTLDTVAQYPSVIHGTKTGTTWNPDLKPYQTWQDEHQDESWGDQPNYNQIYAGNNWSGFNEQSRSSFLSWNTKKDGTGDSYVFRSGGNGTGNEFRLVEAPTDAKGNVQWPSEGKLYAQWGTNNSSAPFHIDEVQRNADAIKNLTFFTYGWGGKVYEDGLSITACATPFSDGIENDDQCLQRPESNGRAYTWYTSLNGDWKTDAKGEATLSFSSFSKNSDFDKFVDAVVKDKNIKYLRINNYVAVKLVDGQATKLNQPDGPRFTQSYQSRQRFTIGNFGTYWLNKDGSFNTERIANRFKAIDAQGNDLKVTVKGTVDVTKPGVYWLTATASDKTGTASSAYVVTVQPELVVNSALTDSNKNATLVDVDSVSDTTTVYADLSAYKGQRVTVYWTQKNEDGTWPDKDKDGNWQGSYYTYDSLLVPNSDEEAKQTVSFNGDKGDFRVIVIPWEKPDQFKWDEFTRTHQDSGSTDPDTPNTYCSPKFTIDSKEIGKPYSDEDNRAEDKTIPVSTTAYDPWKGVSITCGDKELSNTENSRVIGSVNTSKPGQYELSYFAYDSNKRIERRSFVVTVSGTAVNVPVESVAISGDNVKDGKLTLKSGASETLTAKVTPSNATDQTVAWKSSDEKVATVKNGKITAVAAGTVTITATVDGKSVTVTVTVTGNGQSTAADKAKLNSAIASAKGLKETEYTAESWKPFAAALASAEGIAAKADATQAEVDAAAKALTDAQTGLKKAETPGKVDKTTLDKAIADAKAKKEADYTAESWKSFADALAAAEKVSADEKATQTEVDAAAKALADAQTALTKKPTQPSQPSIPSQPSTPGTDTEDNVLPVYRLYDKKSGLHLYTSDDNERQILSTKRGWTDEGLAFKASKKVDGAKPVYRLYNPKTGRHLVTLDENERTVLSTKRGWKDEGVAWYQSDEGTVPVYRLYSPSKDEHLYTTDINEYRIDGTRGWNQEGLAWKGLL</sequence>
<dbReference type="Pfam" id="PF18885">
    <property type="entry name" value="DUF5648"/>
    <property type="match status" value="1"/>
</dbReference>
<dbReference type="Pfam" id="PF02368">
    <property type="entry name" value="Big_2"/>
    <property type="match status" value="1"/>
</dbReference>
<feature type="compositionally biased region" description="Low complexity" evidence="1">
    <location>
        <begin position="870"/>
        <end position="893"/>
    </location>
</feature>
<keyword evidence="2" id="KW-0732">Signal</keyword>
<dbReference type="RefSeq" id="WP_219059659.1">
    <property type="nucleotide sequence ID" value="NZ_JAHBBH010000067.1"/>
</dbReference>
<comment type="caution">
    <text evidence="4">The sequence shown here is derived from an EMBL/GenBank/DDBJ whole genome shotgun (WGS) entry which is preliminary data.</text>
</comment>
<gene>
    <name evidence="4" type="ORF">KIH79_12435</name>
</gene>
<protein>
    <submittedName>
        <fullName evidence="4">FIVAR domain-containing protein</fullName>
    </submittedName>
</protein>
<evidence type="ECO:0000313" key="4">
    <source>
        <dbReference type="EMBL" id="MBW3093705.1"/>
    </source>
</evidence>
<feature type="signal peptide" evidence="2">
    <location>
        <begin position="1"/>
        <end position="36"/>
    </location>
</feature>
<dbReference type="InterPro" id="IPR003343">
    <property type="entry name" value="Big_2"/>
</dbReference>
<evidence type="ECO:0000256" key="2">
    <source>
        <dbReference type="SAM" id="SignalP"/>
    </source>
</evidence>
<feature type="region of interest" description="Disordered" evidence="1">
    <location>
        <begin position="870"/>
        <end position="898"/>
    </location>
</feature>